<evidence type="ECO:0000313" key="1">
    <source>
        <dbReference type="EMBL" id="TGY79207.1"/>
    </source>
</evidence>
<name>A0AC61RHV4_9BACT</name>
<comment type="caution">
    <text evidence="1">The sequence shown here is derived from an EMBL/GenBank/DDBJ whole genome shotgun (WGS) entry which is preliminary data.</text>
</comment>
<dbReference type="EMBL" id="SRYB01000008">
    <property type="protein sequence ID" value="TGY79207.1"/>
    <property type="molecule type" value="Genomic_DNA"/>
</dbReference>
<protein>
    <submittedName>
        <fullName evidence="1">Cupin domain-containing protein</fullName>
    </submittedName>
</protein>
<proteinExistence type="predicted"/>
<accession>A0AC61RHV4</accession>
<evidence type="ECO:0000313" key="2">
    <source>
        <dbReference type="Proteomes" id="UP000306319"/>
    </source>
</evidence>
<reference evidence="1" key="1">
    <citation type="submission" date="2019-04" db="EMBL/GenBank/DDBJ databases">
        <title>Microbes associate with the intestines of laboratory mice.</title>
        <authorList>
            <person name="Navarre W."/>
            <person name="Wong E."/>
            <person name="Huang K."/>
            <person name="Tropini C."/>
            <person name="Ng K."/>
            <person name="Yu B."/>
        </authorList>
    </citation>
    <scope>NUCLEOTIDE SEQUENCE</scope>
    <source>
        <strain evidence="1">NM04_E33</strain>
    </source>
</reference>
<gene>
    <name evidence="1" type="ORF">E5331_07455</name>
</gene>
<organism evidence="1 2">
    <name type="scientific">Lepagella muris</name>
    <dbReference type="NCBI Taxonomy" id="3032870"/>
    <lineage>
        <taxon>Bacteria</taxon>
        <taxon>Pseudomonadati</taxon>
        <taxon>Bacteroidota</taxon>
        <taxon>Bacteroidia</taxon>
        <taxon>Bacteroidales</taxon>
        <taxon>Muribaculaceae</taxon>
        <taxon>Lepagella</taxon>
    </lineage>
</organism>
<sequence length="108" mass="12168">METKFEIKNPFHFADALNYIKGEVEFRTVMSSHNGSVNLVALSSDSHLSEHPAPDDVMVYLIEGEVDFHVDDHIQRMSPGDAMLLPKGVLHSVKPLRDSKLMLVKIRP</sequence>
<keyword evidence="2" id="KW-1185">Reference proteome</keyword>
<dbReference type="Proteomes" id="UP000306319">
    <property type="component" value="Unassembled WGS sequence"/>
</dbReference>